<protein>
    <recommendedName>
        <fullName evidence="1">DUF4218 domain-containing protein</fullName>
    </recommendedName>
</protein>
<dbReference type="InterPro" id="IPR025452">
    <property type="entry name" value="DUF4218"/>
</dbReference>
<comment type="caution">
    <text evidence="2">The sequence shown here is derived from an EMBL/GenBank/DDBJ whole genome shotgun (WGS) entry which is preliminary data.</text>
</comment>
<accession>A0AAN9PCL6</accession>
<name>A0AAN9PCL6_CLITE</name>
<evidence type="ECO:0000313" key="2">
    <source>
        <dbReference type="EMBL" id="KAK7293883.1"/>
    </source>
</evidence>
<gene>
    <name evidence="2" type="ORF">RJT34_16760</name>
</gene>
<dbReference type="Proteomes" id="UP001359559">
    <property type="component" value="Unassembled WGS sequence"/>
</dbReference>
<feature type="domain" description="DUF4218" evidence="1">
    <location>
        <begin position="1"/>
        <end position="73"/>
    </location>
</feature>
<keyword evidence="3" id="KW-1185">Reference proteome</keyword>
<dbReference type="PANTHER" id="PTHR48258:SF14">
    <property type="entry name" value="OS02G0583300 PROTEIN"/>
    <property type="match status" value="1"/>
</dbReference>
<dbReference type="PANTHER" id="PTHR48258">
    <property type="entry name" value="DUF4218 DOMAIN-CONTAINING PROTEIN-RELATED"/>
    <property type="match status" value="1"/>
</dbReference>
<sequence length="143" mass="17083">MHLAYEARIAGPVHYRWMYPIERFLLKLKSYLRNRSRPEASIAEGYLADECLTFCSRYLKDDVQTKFNRPMRNLDGLIGDGVMTSLEPLVWEQEHRYVLFNSDIIEPYIKKHEELIDNHAYGGLMGKWNKTKDQCLSFHEWFY</sequence>
<organism evidence="2 3">
    <name type="scientific">Clitoria ternatea</name>
    <name type="common">Butterfly pea</name>
    <dbReference type="NCBI Taxonomy" id="43366"/>
    <lineage>
        <taxon>Eukaryota</taxon>
        <taxon>Viridiplantae</taxon>
        <taxon>Streptophyta</taxon>
        <taxon>Embryophyta</taxon>
        <taxon>Tracheophyta</taxon>
        <taxon>Spermatophyta</taxon>
        <taxon>Magnoliopsida</taxon>
        <taxon>eudicotyledons</taxon>
        <taxon>Gunneridae</taxon>
        <taxon>Pentapetalae</taxon>
        <taxon>rosids</taxon>
        <taxon>fabids</taxon>
        <taxon>Fabales</taxon>
        <taxon>Fabaceae</taxon>
        <taxon>Papilionoideae</taxon>
        <taxon>50 kb inversion clade</taxon>
        <taxon>NPAAA clade</taxon>
        <taxon>indigoferoid/millettioid clade</taxon>
        <taxon>Phaseoleae</taxon>
        <taxon>Clitoria</taxon>
    </lineage>
</organism>
<dbReference type="EMBL" id="JAYKXN010000004">
    <property type="protein sequence ID" value="KAK7293883.1"/>
    <property type="molecule type" value="Genomic_DNA"/>
</dbReference>
<dbReference type="AlphaFoldDB" id="A0AAN9PCL6"/>
<evidence type="ECO:0000259" key="1">
    <source>
        <dbReference type="Pfam" id="PF13960"/>
    </source>
</evidence>
<evidence type="ECO:0000313" key="3">
    <source>
        <dbReference type="Proteomes" id="UP001359559"/>
    </source>
</evidence>
<reference evidence="2 3" key="1">
    <citation type="submission" date="2024-01" db="EMBL/GenBank/DDBJ databases">
        <title>The genomes of 5 underutilized Papilionoideae crops provide insights into root nodulation and disease resistance.</title>
        <authorList>
            <person name="Yuan L."/>
        </authorList>
    </citation>
    <scope>NUCLEOTIDE SEQUENCE [LARGE SCALE GENOMIC DNA]</scope>
    <source>
        <strain evidence="2">LY-2023</strain>
        <tissue evidence="2">Leaf</tissue>
    </source>
</reference>
<proteinExistence type="predicted"/>
<dbReference type="Pfam" id="PF13960">
    <property type="entry name" value="DUF4218"/>
    <property type="match status" value="1"/>
</dbReference>